<dbReference type="RefSeq" id="WP_344102982.1">
    <property type="nucleotide sequence ID" value="NZ_BAAANL010000004.1"/>
</dbReference>
<evidence type="ECO:0000313" key="9">
    <source>
        <dbReference type="Proteomes" id="UP001501094"/>
    </source>
</evidence>
<feature type="transmembrane region" description="Helical" evidence="7">
    <location>
        <begin position="646"/>
        <end position="667"/>
    </location>
</feature>
<evidence type="ECO:0000256" key="5">
    <source>
        <dbReference type="ARBA" id="ARBA00023136"/>
    </source>
</evidence>
<feature type="transmembrane region" description="Helical" evidence="7">
    <location>
        <begin position="830"/>
        <end position="852"/>
    </location>
</feature>
<comment type="subcellular location">
    <subcellularLocation>
        <location evidence="1">Cell membrane</location>
        <topology evidence="1">Multi-pass membrane protein</topology>
    </subcellularLocation>
</comment>
<evidence type="ECO:0000313" key="8">
    <source>
        <dbReference type="EMBL" id="GAA1864833.1"/>
    </source>
</evidence>
<dbReference type="InterPro" id="IPR022791">
    <property type="entry name" value="L-PG_synthase/AglD"/>
</dbReference>
<evidence type="ECO:0000256" key="4">
    <source>
        <dbReference type="ARBA" id="ARBA00022989"/>
    </source>
</evidence>
<feature type="transmembrane region" description="Helical" evidence="7">
    <location>
        <begin position="798"/>
        <end position="818"/>
    </location>
</feature>
<feature type="transmembrane region" description="Helical" evidence="7">
    <location>
        <begin position="719"/>
        <end position="738"/>
    </location>
</feature>
<proteinExistence type="predicted"/>
<keyword evidence="5 7" id="KW-0472">Membrane</keyword>
<keyword evidence="4 7" id="KW-1133">Transmembrane helix</keyword>
<keyword evidence="3 7" id="KW-0812">Transmembrane</keyword>
<dbReference type="Proteomes" id="UP001501094">
    <property type="component" value="Unassembled WGS sequence"/>
</dbReference>
<evidence type="ECO:0000256" key="7">
    <source>
        <dbReference type="SAM" id="Phobius"/>
    </source>
</evidence>
<protein>
    <submittedName>
        <fullName evidence="8">Lysylphosphatidylglycerol synthase transmembrane domain-containing protein</fullName>
    </submittedName>
</protein>
<feature type="transmembrane region" description="Helical" evidence="7">
    <location>
        <begin position="177"/>
        <end position="196"/>
    </location>
</feature>
<organism evidence="8 9">
    <name type="scientific">Myceligenerans crystallogenes</name>
    <dbReference type="NCBI Taxonomy" id="316335"/>
    <lineage>
        <taxon>Bacteria</taxon>
        <taxon>Bacillati</taxon>
        <taxon>Actinomycetota</taxon>
        <taxon>Actinomycetes</taxon>
        <taxon>Micrococcales</taxon>
        <taxon>Promicromonosporaceae</taxon>
        <taxon>Myceligenerans</taxon>
    </lineage>
</organism>
<dbReference type="EMBL" id="BAAANL010000004">
    <property type="protein sequence ID" value="GAA1864833.1"/>
    <property type="molecule type" value="Genomic_DNA"/>
</dbReference>
<evidence type="ECO:0000256" key="6">
    <source>
        <dbReference type="SAM" id="MobiDB-lite"/>
    </source>
</evidence>
<evidence type="ECO:0000256" key="1">
    <source>
        <dbReference type="ARBA" id="ARBA00004651"/>
    </source>
</evidence>
<feature type="transmembrane region" description="Helical" evidence="7">
    <location>
        <begin position="579"/>
        <end position="598"/>
    </location>
</feature>
<feature type="transmembrane region" description="Helical" evidence="7">
    <location>
        <begin position="133"/>
        <end position="157"/>
    </location>
</feature>
<feature type="region of interest" description="Disordered" evidence="6">
    <location>
        <begin position="1"/>
        <end position="40"/>
    </location>
</feature>
<name>A0ABP4ZN45_9MICO</name>
<feature type="transmembrane region" description="Helical" evidence="7">
    <location>
        <begin position="59"/>
        <end position="80"/>
    </location>
</feature>
<accession>A0ABP4ZN45</accession>
<feature type="transmembrane region" description="Helical" evidence="7">
    <location>
        <begin position="679"/>
        <end position="707"/>
    </location>
</feature>
<comment type="caution">
    <text evidence="8">The sequence shown here is derived from an EMBL/GenBank/DDBJ whole genome shotgun (WGS) entry which is preliminary data.</text>
</comment>
<evidence type="ECO:0000256" key="3">
    <source>
        <dbReference type="ARBA" id="ARBA00022692"/>
    </source>
</evidence>
<keyword evidence="2" id="KW-1003">Cell membrane</keyword>
<feature type="transmembrane region" description="Helical" evidence="7">
    <location>
        <begin position="610"/>
        <end position="634"/>
    </location>
</feature>
<sequence>MPDVTERAAGPGGHAEPGPAGARYGPDTGPARPGTAAADDGMVRVVDTPARRVRHPRDLLGLVGNALGVVLVLVMSVVAHGTTEGVTQDVRSFNDLVAQILFIPVVVLQGVLAVVGPLAVLTELGVRRHGRQVVESIVACVGGLVIGILFGLSIRHLGSDELVRGLSVWVLGRGFELTIPTYAVALTALLTVAGPATRRRTVRWTWNLMFLALLIVLVTGRVSLPGVLVALFLGRTVGQAVQYISGIRSERAYGPDLVAAVRRAGFRPVSLIRVRDVSDDADGDRDGDRADDGVGPDDGHDRDDRADPGPDERVTDVATLALARTGDTRVYAMTADDGVRRDVVVLDGDRQVVGTLTRLWRALRMRGIEGRAAISLKAVAERHALLSYAAAAAGVRTPRLHGIGEADDSVALVLEHPAGARPLAEIPDDDVGDDILAEAWDQLGRAHGAGLTHRALTPDVLLVHRDDDGAPHVWLTAWEQGDIASTPLSRRLDVVQLLGVLSLKVGARRAVASAVRALPEEEIAAIGPLIQSIALPRPTREAVRARKGLIGRLRDAIVEHLPEADVQPQRITRFGARTIIMLSLTIVAVAVVVGTISFEQIAGAVRDANPWWLAGAYAYAVITWFGAALTLAAFSPVKVSLWRATLTQAAGSFVALAAPAGIGPAALNLRLLTQKGVSVSMGVATVALVQVSQFVVTVLLLLVMSVFSGEGVLVELPSAPVLIVLGALAVAVVAMLLVPKVRNKALEFVVPRVKQVWPRLAAMLSHPGRLAVGVAGSLVMTVGYALTFDACLRAIGESLPLVDIALVYLVGNALGALLPTPGGLGGVEGALTAGLAAAGLSPALAVSGALLYRAVTYWGRIPVGWLAMKRLERQGDL</sequence>
<reference evidence="9" key="1">
    <citation type="journal article" date="2019" name="Int. J. Syst. Evol. Microbiol.">
        <title>The Global Catalogue of Microorganisms (GCM) 10K type strain sequencing project: providing services to taxonomists for standard genome sequencing and annotation.</title>
        <authorList>
            <consortium name="The Broad Institute Genomics Platform"/>
            <consortium name="The Broad Institute Genome Sequencing Center for Infectious Disease"/>
            <person name="Wu L."/>
            <person name="Ma J."/>
        </authorList>
    </citation>
    <scope>NUCLEOTIDE SEQUENCE [LARGE SCALE GENOMIC DNA]</scope>
    <source>
        <strain evidence="9">JCM 14326</strain>
    </source>
</reference>
<evidence type="ECO:0000256" key="2">
    <source>
        <dbReference type="ARBA" id="ARBA00022475"/>
    </source>
</evidence>
<dbReference type="PANTHER" id="PTHR39087">
    <property type="entry name" value="UPF0104 MEMBRANE PROTEIN MJ1595"/>
    <property type="match status" value="1"/>
</dbReference>
<feature type="transmembrane region" description="Helical" evidence="7">
    <location>
        <begin position="100"/>
        <end position="121"/>
    </location>
</feature>
<keyword evidence="9" id="KW-1185">Reference proteome</keyword>
<gene>
    <name evidence="8" type="ORF">GCM10009751_23690</name>
</gene>
<dbReference type="Pfam" id="PF03706">
    <property type="entry name" value="LPG_synthase_TM"/>
    <property type="match status" value="1"/>
</dbReference>
<feature type="region of interest" description="Disordered" evidence="6">
    <location>
        <begin position="278"/>
        <end position="313"/>
    </location>
</feature>
<dbReference type="PANTHER" id="PTHR39087:SF2">
    <property type="entry name" value="UPF0104 MEMBRANE PROTEIN MJ1595"/>
    <property type="match status" value="1"/>
</dbReference>
<feature type="transmembrane region" description="Helical" evidence="7">
    <location>
        <begin position="208"/>
        <end position="233"/>
    </location>
</feature>